<feature type="compositionally biased region" description="Gly residues" evidence="1">
    <location>
        <begin position="334"/>
        <end position="344"/>
    </location>
</feature>
<protein>
    <recommendedName>
        <fullName evidence="4">CCR4-NOT transcription complex subunit 11</fullName>
    </recommendedName>
</protein>
<feature type="compositionally biased region" description="Low complexity" evidence="1">
    <location>
        <begin position="576"/>
        <end position="588"/>
    </location>
</feature>
<feature type="compositionally biased region" description="Low complexity" evidence="1">
    <location>
        <begin position="999"/>
        <end position="1022"/>
    </location>
</feature>
<feature type="compositionally biased region" description="Low complexity" evidence="1">
    <location>
        <begin position="313"/>
        <end position="333"/>
    </location>
</feature>
<feature type="region of interest" description="Disordered" evidence="1">
    <location>
        <begin position="668"/>
        <end position="718"/>
    </location>
</feature>
<feature type="compositionally biased region" description="Low complexity" evidence="1">
    <location>
        <begin position="144"/>
        <end position="207"/>
    </location>
</feature>
<gene>
    <name evidence="2" type="ORF">M422DRAFT_55233</name>
</gene>
<feature type="region of interest" description="Disordered" evidence="1">
    <location>
        <begin position="313"/>
        <end position="410"/>
    </location>
</feature>
<organism evidence="2 3">
    <name type="scientific">Sphaerobolus stellatus (strain SS14)</name>
    <dbReference type="NCBI Taxonomy" id="990650"/>
    <lineage>
        <taxon>Eukaryota</taxon>
        <taxon>Fungi</taxon>
        <taxon>Dikarya</taxon>
        <taxon>Basidiomycota</taxon>
        <taxon>Agaricomycotina</taxon>
        <taxon>Agaricomycetes</taxon>
        <taxon>Phallomycetidae</taxon>
        <taxon>Geastrales</taxon>
        <taxon>Sphaerobolaceae</taxon>
        <taxon>Sphaerobolus</taxon>
    </lineage>
</organism>
<dbReference type="AlphaFoldDB" id="A0A0C9UD30"/>
<feature type="compositionally biased region" description="Basic and acidic residues" evidence="1">
    <location>
        <begin position="817"/>
        <end position="829"/>
    </location>
</feature>
<feature type="compositionally biased region" description="Gly residues" evidence="1">
    <location>
        <begin position="668"/>
        <end position="681"/>
    </location>
</feature>
<accession>A0A0C9UD30</accession>
<feature type="compositionally biased region" description="Polar residues" evidence="1">
    <location>
        <begin position="836"/>
        <end position="852"/>
    </location>
</feature>
<feature type="region of interest" description="Disordered" evidence="1">
    <location>
        <begin position="144"/>
        <end position="211"/>
    </location>
</feature>
<feature type="region of interest" description="Disordered" evidence="1">
    <location>
        <begin position="996"/>
        <end position="1025"/>
    </location>
</feature>
<feature type="compositionally biased region" description="Low complexity" evidence="1">
    <location>
        <begin position="524"/>
        <end position="538"/>
    </location>
</feature>
<reference evidence="2 3" key="1">
    <citation type="submission" date="2014-06" db="EMBL/GenBank/DDBJ databases">
        <title>Evolutionary Origins and Diversification of the Mycorrhizal Mutualists.</title>
        <authorList>
            <consortium name="DOE Joint Genome Institute"/>
            <consortium name="Mycorrhizal Genomics Consortium"/>
            <person name="Kohler A."/>
            <person name="Kuo A."/>
            <person name="Nagy L.G."/>
            <person name="Floudas D."/>
            <person name="Copeland A."/>
            <person name="Barry K.W."/>
            <person name="Cichocki N."/>
            <person name="Veneault-Fourrey C."/>
            <person name="LaButti K."/>
            <person name="Lindquist E.A."/>
            <person name="Lipzen A."/>
            <person name="Lundell T."/>
            <person name="Morin E."/>
            <person name="Murat C."/>
            <person name="Riley R."/>
            <person name="Ohm R."/>
            <person name="Sun H."/>
            <person name="Tunlid A."/>
            <person name="Henrissat B."/>
            <person name="Grigoriev I.V."/>
            <person name="Hibbett D.S."/>
            <person name="Martin F."/>
        </authorList>
    </citation>
    <scope>NUCLEOTIDE SEQUENCE [LARGE SCALE GENOMIC DNA]</scope>
    <source>
        <strain evidence="2 3">SS14</strain>
    </source>
</reference>
<evidence type="ECO:0000313" key="3">
    <source>
        <dbReference type="Proteomes" id="UP000054279"/>
    </source>
</evidence>
<feature type="compositionally biased region" description="Low complexity" evidence="1">
    <location>
        <begin position="401"/>
        <end position="410"/>
    </location>
</feature>
<feature type="region of interest" description="Disordered" evidence="1">
    <location>
        <begin position="786"/>
        <end position="859"/>
    </location>
</feature>
<dbReference type="EMBL" id="KN837348">
    <property type="protein sequence ID" value="KIJ27042.1"/>
    <property type="molecule type" value="Genomic_DNA"/>
</dbReference>
<feature type="region of interest" description="Disordered" evidence="1">
    <location>
        <begin position="564"/>
        <end position="590"/>
    </location>
</feature>
<evidence type="ECO:0000256" key="1">
    <source>
        <dbReference type="SAM" id="MobiDB-lite"/>
    </source>
</evidence>
<feature type="region of interest" description="Disordered" evidence="1">
    <location>
        <begin position="497"/>
        <end position="538"/>
    </location>
</feature>
<keyword evidence="3" id="KW-1185">Reference proteome</keyword>
<dbReference type="OrthoDB" id="3226845at2759"/>
<feature type="compositionally biased region" description="Basic and acidic residues" evidence="1">
    <location>
        <begin position="346"/>
        <end position="355"/>
    </location>
</feature>
<evidence type="ECO:0000313" key="2">
    <source>
        <dbReference type="EMBL" id="KIJ27042.1"/>
    </source>
</evidence>
<sequence length="1084" mass="113112">MPDIQGLCALLEKHAPEPCAHVARTFRPAVQTEDARTTLVKNGLVPLLGADASPAHLRILAAYLVQALYDLPNHLNPFRQHLIRIFELERNTWITESSANDVVTPGKAQFIYCLHRILTGLANALSEHTAKDLASMPLPQSSLPPHLLLPATATSAPTPSPESTSTSTSTPNDPHYLSPLFTSPSTPSSQVHPESSSPHSRTSTSVSFLTPSEGSFPLSQVLVAYADEERAREDVLRRAQGQGEFAGRLTSPLAQQGKVLRPHTNMPTQAHSGMEDLTRTAFMPNVNPNFSLNASGNRTQASPDYVYNNNVNNNNVNNSNANNMGGVTSSGSSPGVGFGGGGGIPARRDPNRGDNRQSQSPARAYYPAQGGATQGGGGPGAQQSVSARSSPVRSAFGLSSNENWNNNANPNQVQAQAQNTRLTLSLSLHSPQLMHYRQAALAGRIDGGGRAQSPLIPSRHMHSTSAPANQLGFSIQAQSQGHSQSQSLSYGLQAQGHNQLQGQMGQMHRQHEGQGYGQGMAQASHSPSTSISSVTSRSSGLGLGLGGMNGGGGFGSGLGLGLDGNDLHAQHPHLNAQSQAQSQQQSQAPFRHLTPHQQSYELGIGTGRNPPFHSPLAHTHTLSHSQSIPTLRPRDMGGAASPPLGANVSFAFGGSGSAIGSLNAGASGGGGSGGGGPGVIGSGRPRVSRGGTSPAHSAGHIHGPGHVGNGSATGMGRDTARDEKDEVLFKVFPGGVVNGQQYPQQQAQQRQPNSSSCAPSSASLSPTSSRLQDIVALTNGLAIGGAGISDAGEESGEAELGMGSETTMPMSGVDTDATPKQEWVGEKSPHPVPSRNPESSSSPGTQGASERQSAGAENGVKPTATEKAMSLVSGAAPSNEHAAFAHAIQLFIDARNRVLSLSERRVLQPHLPALTQPLCILQPCDVPALVMKNPDVARSVLSVLLDREDSAPQQGSPAGGSKGEGNAKQDFLNALKTLPPLRQSFDVIGGLIAPLPARTPTQPQTASPTQQGQQSPQGQGATPEERVSALIRADVLGEFLLNCIQWIERAEEQEREGEVYDDRVGVAVGMRGLVGEVCWFFGVA</sequence>
<feature type="compositionally biased region" description="Low complexity" evidence="1">
    <location>
        <begin position="381"/>
        <end position="394"/>
    </location>
</feature>
<feature type="region of interest" description="Disordered" evidence="1">
    <location>
        <begin position="743"/>
        <end position="766"/>
    </location>
</feature>
<dbReference type="Proteomes" id="UP000054279">
    <property type="component" value="Unassembled WGS sequence"/>
</dbReference>
<dbReference type="HOGENOM" id="CLU_285622_0_0_1"/>
<evidence type="ECO:0008006" key="4">
    <source>
        <dbReference type="Google" id="ProtNLM"/>
    </source>
</evidence>
<proteinExistence type="predicted"/>
<name>A0A0C9UD30_SPHS4</name>
<feature type="region of interest" description="Disordered" evidence="1">
    <location>
        <begin position="948"/>
        <end position="967"/>
    </location>
</feature>